<gene>
    <name evidence="2" type="ORF">ENX07_00080</name>
</gene>
<accession>A0A7C3YNS7</accession>
<protein>
    <submittedName>
        <fullName evidence="2">Uncharacterized protein</fullName>
    </submittedName>
</protein>
<name>A0A7C3YNS7_UNCW3</name>
<dbReference type="AlphaFoldDB" id="A0A7C3YNS7"/>
<evidence type="ECO:0000256" key="1">
    <source>
        <dbReference type="SAM" id="SignalP"/>
    </source>
</evidence>
<feature type="chain" id="PRO_5028077723" evidence="1">
    <location>
        <begin position="26"/>
        <end position="300"/>
    </location>
</feature>
<feature type="signal peptide" evidence="1">
    <location>
        <begin position="1"/>
        <end position="25"/>
    </location>
</feature>
<dbReference type="EMBL" id="DTMQ01000001">
    <property type="protein sequence ID" value="HGE98471.1"/>
    <property type="molecule type" value="Genomic_DNA"/>
</dbReference>
<sequence>MKRGIALLLALFASLFFSCKRESSAEEEEVKKVIEQSLYTGKDFDRATDEGETIPHLFNPVGLLTNETIPWVRFRRKIDSLERSIRVRIPAYPGYPETTALATVTSRLSGRFFVNNRRDSPVIYIRPILDSGYSQIYLTRGNRGWRIRKITPKILTTISSPSLLSIVKIRAEASPSGKVFEITNPDTFLSKNELPTFSPNDTVRVEVTVHSDTDSGWVFLHRGPRGIRVREPFYKRSTYIFERTWIIGSEPAQTPVVRHAAIDFILWPTLFGDSTASYNAKAWALPYIIKKEEENYPEED</sequence>
<comment type="caution">
    <text evidence="2">The sequence shown here is derived from an EMBL/GenBank/DDBJ whole genome shotgun (WGS) entry which is preliminary data.</text>
</comment>
<evidence type="ECO:0000313" key="2">
    <source>
        <dbReference type="EMBL" id="HGE98471.1"/>
    </source>
</evidence>
<reference evidence="2" key="1">
    <citation type="journal article" date="2020" name="mSystems">
        <title>Genome- and Community-Level Interaction Insights into Carbon Utilization and Element Cycling Functions of Hydrothermarchaeota in Hydrothermal Sediment.</title>
        <authorList>
            <person name="Zhou Z."/>
            <person name="Liu Y."/>
            <person name="Xu W."/>
            <person name="Pan J."/>
            <person name="Luo Z.H."/>
            <person name="Li M."/>
        </authorList>
    </citation>
    <scope>NUCLEOTIDE SEQUENCE [LARGE SCALE GENOMIC DNA]</scope>
    <source>
        <strain evidence="2">SpSt-906</strain>
    </source>
</reference>
<dbReference type="PROSITE" id="PS51257">
    <property type="entry name" value="PROKAR_LIPOPROTEIN"/>
    <property type="match status" value="1"/>
</dbReference>
<keyword evidence="1" id="KW-0732">Signal</keyword>
<organism evidence="2">
    <name type="scientific">candidate division WOR-3 bacterium</name>
    <dbReference type="NCBI Taxonomy" id="2052148"/>
    <lineage>
        <taxon>Bacteria</taxon>
        <taxon>Bacteria division WOR-3</taxon>
    </lineage>
</organism>
<proteinExistence type="predicted"/>